<evidence type="ECO:0000313" key="2">
    <source>
        <dbReference type="Proteomes" id="UP001153709"/>
    </source>
</evidence>
<keyword evidence="2" id="KW-1185">Reference proteome</keyword>
<name>A0A9N9XB30_DIABA</name>
<accession>A0A9N9XB30</accession>
<dbReference type="AlphaFoldDB" id="A0A9N9XB30"/>
<evidence type="ECO:0000313" key="1">
    <source>
        <dbReference type="EMBL" id="CAG9832264.1"/>
    </source>
</evidence>
<protein>
    <submittedName>
        <fullName evidence="1">Uncharacterized protein</fullName>
    </submittedName>
</protein>
<dbReference type="Proteomes" id="UP001153709">
    <property type="component" value="Chromosome 3"/>
</dbReference>
<sequence length="79" mass="9375">MDNILPLLLFDNEQEMILGAVNAVLDLAEPLDDVFPLERNNVTRNMNYVENIVPQYTDLQFREHFRMSRVTFEVRFKSK</sequence>
<organism evidence="1 2">
    <name type="scientific">Diabrotica balteata</name>
    <name type="common">Banded cucumber beetle</name>
    <dbReference type="NCBI Taxonomy" id="107213"/>
    <lineage>
        <taxon>Eukaryota</taxon>
        <taxon>Metazoa</taxon>
        <taxon>Ecdysozoa</taxon>
        <taxon>Arthropoda</taxon>
        <taxon>Hexapoda</taxon>
        <taxon>Insecta</taxon>
        <taxon>Pterygota</taxon>
        <taxon>Neoptera</taxon>
        <taxon>Endopterygota</taxon>
        <taxon>Coleoptera</taxon>
        <taxon>Polyphaga</taxon>
        <taxon>Cucujiformia</taxon>
        <taxon>Chrysomeloidea</taxon>
        <taxon>Chrysomelidae</taxon>
        <taxon>Galerucinae</taxon>
        <taxon>Diabroticina</taxon>
        <taxon>Diabroticites</taxon>
        <taxon>Diabrotica</taxon>
    </lineage>
</organism>
<dbReference type="EMBL" id="OU898278">
    <property type="protein sequence ID" value="CAG9832264.1"/>
    <property type="molecule type" value="Genomic_DNA"/>
</dbReference>
<gene>
    <name evidence="1" type="ORF">DIABBA_LOCUS5781</name>
</gene>
<dbReference type="OrthoDB" id="6776422at2759"/>
<proteinExistence type="predicted"/>
<reference evidence="1" key="1">
    <citation type="submission" date="2022-01" db="EMBL/GenBank/DDBJ databases">
        <authorList>
            <person name="King R."/>
        </authorList>
    </citation>
    <scope>NUCLEOTIDE SEQUENCE</scope>
</reference>